<keyword evidence="1" id="KW-0732">Signal</keyword>
<sequence>MDVGKIAALLVVLGLATPAWAGEPIENPIERSTMVVAIGVSVVVASPFITTTGAPALFKSAKDDATAFVGSDGAIRGVAFERAVQAYRAGSGPRPMSDMQLALAIVTL</sequence>
<evidence type="ECO:0000313" key="2">
    <source>
        <dbReference type="EMBL" id="ROL70629.1"/>
    </source>
</evidence>
<proteinExistence type="predicted"/>
<name>A0A423DGF7_9PSED</name>
<reference evidence="2 3" key="1">
    <citation type="submission" date="2016-10" db="EMBL/GenBank/DDBJ databases">
        <title>Comparative genome analysis of multiple Pseudomonas spp. focuses on biocontrol and plant growth promoting traits.</title>
        <authorList>
            <person name="Tao X.-Y."/>
            <person name="Taylor C.G."/>
        </authorList>
    </citation>
    <scope>NUCLEOTIDE SEQUENCE [LARGE SCALE GENOMIC DNA]</scope>
    <source>
        <strain evidence="2 3">15D11</strain>
    </source>
</reference>
<protein>
    <recommendedName>
        <fullName evidence="4">Holliday junction resolvase</fullName>
    </recommendedName>
</protein>
<feature type="chain" id="PRO_5019053922" description="Holliday junction resolvase" evidence="1">
    <location>
        <begin position="22"/>
        <end position="108"/>
    </location>
</feature>
<evidence type="ECO:0000313" key="3">
    <source>
        <dbReference type="Proteomes" id="UP000285286"/>
    </source>
</evidence>
<dbReference type="EMBL" id="MOAM01000024">
    <property type="protein sequence ID" value="ROL70629.1"/>
    <property type="molecule type" value="Genomic_DNA"/>
</dbReference>
<dbReference type="RefSeq" id="WP_123566656.1">
    <property type="nucleotide sequence ID" value="NZ_CP158809.1"/>
</dbReference>
<dbReference type="AlphaFoldDB" id="A0A423DGF7"/>
<feature type="signal peptide" evidence="1">
    <location>
        <begin position="1"/>
        <end position="21"/>
    </location>
</feature>
<gene>
    <name evidence="2" type="ORF">BHU25_16340</name>
</gene>
<dbReference type="InterPro" id="IPR012661">
    <property type="entry name" value="CHP02448"/>
</dbReference>
<comment type="caution">
    <text evidence="2">The sequence shown here is derived from an EMBL/GenBank/DDBJ whole genome shotgun (WGS) entry which is preliminary data.</text>
</comment>
<dbReference type="Proteomes" id="UP000285286">
    <property type="component" value="Unassembled WGS sequence"/>
</dbReference>
<accession>A0A423DGF7</accession>
<evidence type="ECO:0000256" key="1">
    <source>
        <dbReference type="SAM" id="SignalP"/>
    </source>
</evidence>
<evidence type="ECO:0008006" key="4">
    <source>
        <dbReference type="Google" id="ProtNLM"/>
    </source>
</evidence>
<organism evidence="2 3">
    <name type="scientific">Pseudomonas vranovensis</name>
    <dbReference type="NCBI Taxonomy" id="321661"/>
    <lineage>
        <taxon>Bacteria</taxon>
        <taxon>Pseudomonadati</taxon>
        <taxon>Pseudomonadota</taxon>
        <taxon>Gammaproteobacteria</taxon>
        <taxon>Pseudomonadales</taxon>
        <taxon>Pseudomonadaceae</taxon>
        <taxon>Pseudomonas</taxon>
    </lineage>
</organism>
<dbReference type="Pfam" id="PF09498">
    <property type="entry name" value="DUF2388"/>
    <property type="match status" value="1"/>
</dbReference>
<keyword evidence="3" id="KW-1185">Reference proteome</keyword>